<keyword evidence="2" id="KW-1185">Reference proteome</keyword>
<gene>
    <name evidence="1" type="ORF">M404DRAFT_770990</name>
</gene>
<dbReference type="EMBL" id="KN831998">
    <property type="protein sequence ID" value="KIO00164.1"/>
    <property type="molecule type" value="Genomic_DNA"/>
</dbReference>
<evidence type="ECO:0000313" key="1">
    <source>
        <dbReference type="EMBL" id="KIO00164.1"/>
    </source>
</evidence>
<organism evidence="1 2">
    <name type="scientific">Pisolithus tinctorius Marx 270</name>
    <dbReference type="NCBI Taxonomy" id="870435"/>
    <lineage>
        <taxon>Eukaryota</taxon>
        <taxon>Fungi</taxon>
        <taxon>Dikarya</taxon>
        <taxon>Basidiomycota</taxon>
        <taxon>Agaricomycotina</taxon>
        <taxon>Agaricomycetes</taxon>
        <taxon>Agaricomycetidae</taxon>
        <taxon>Boletales</taxon>
        <taxon>Sclerodermatineae</taxon>
        <taxon>Pisolithaceae</taxon>
        <taxon>Pisolithus</taxon>
    </lineage>
</organism>
<dbReference type="InParanoid" id="A0A0C3NYE1"/>
<name>A0A0C3NYE1_PISTI</name>
<proteinExistence type="predicted"/>
<dbReference type="HOGENOM" id="CLU_2723234_0_0_1"/>
<dbReference type="AlphaFoldDB" id="A0A0C3NYE1"/>
<dbReference type="OrthoDB" id="27483at2759"/>
<dbReference type="Proteomes" id="UP000054217">
    <property type="component" value="Unassembled WGS sequence"/>
</dbReference>
<sequence length="72" mass="8605">MDPAELAASFDIEDYGLIDIVHQELLEGDVVKRGIKMELYKLNVYGKDSFFKAHRRFTRRRFPHIRRRVRPS</sequence>
<reference evidence="1 2" key="1">
    <citation type="submission" date="2014-04" db="EMBL/GenBank/DDBJ databases">
        <authorList>
            <consortium name="DOE Joint Genome Institute"/>
            <person name="Kuo A."/>
            <person name="Kohler A."/>
            <person name="Costa M.D."/>
            <person name="Nagy L.G."/>
            <person name="Floudas D."/>
            <person name="Copeland A."/>
            <person name="Barry K.W."/>
            <person name="Cichocki N."/>
            <person name="Veneault-Fourrey C."/>
            <person name="LaButti K."/>
            <person name="Lindquist E.A."/>
            <person name="Lipzen A."/>
            <person name="Lundell T."/>
            <person name="Morin E."/>
            <person name="Murat C."/>
            <person name="Sun H."/>
            <person name="Tunlid A."/>
            <person name="Henrissat B."/>
            <person name="Grigoriev I.V."/>
            <person name="Hibbett D.S."/>
            <person name="Martin F."/>
            <person name="Nordberg H.P."/>
            <person name="Cantor M.N."/>
            <person name="Hua S.X."/>
        </authorList>
    </citation>
    <scope>NUCLEOTIDE SEQUENCE [LARGE SCALE GENOMIC DNA]</scope>
    <source>
        <strain evidence="1 2">Marx 270</strain>
    </source>
</reference>
<protein>
    <submittedName>
        <fullName evidence="1">Uncharacterized protein</fullName>
    </submittedName>
</protein>
<accession>A0A0C3NYE1</accession>
<reference evidence="2" key="2">
    <citation type="submission" date="2015-01" db="EMBL/GenBank/DDBJ databases">
        <title>Evolutionary Origins and Diversification of the Mycorrhizal Mutualists.</title>
        <authorList>
            <consortium name="DOE Joint Genome Institute"/>
            <consortium name="Mycorrhizal Genomics Consortium"/>
            <person name="Kohler A."/>
            <person name="Kuo A."/>
            <person name="Nagy L.G."/>
            <person name="Floudas D."/>
            <person name="Copeland A."/>
            <person name="Barry K.W."/>
            <person name="Cichocki N."/>
            <person name="Veneault-Fourrey C."/>
            <person name="LaButti K."/>
            <person name="Lindquist E.A."/>
            <person name="Lipzen A."/>
            <person name="Lundell T."/>
            <person name="Morin E."/>
            <person name="Murat C."/>
            <person name="Riley R."/>
            <person name="Ohm R."/>
            <person name="Sun H."/>
            <person name="Tunlid A."/>
            <person name="Henrissat B."/>
            <person name="Grigoriev I.V."/>
            <person name="Hibbett D.S."/>
            <person name="Martin F."/>
        </authorList>
    </citation>
    <scope>NUCLEOTIDE SEQUENCE [LARGE SCALE GENOMIC DNA]</scope>
    <source>
        <strain evidence="2">Marx 270</strain>
    </source>
</reference>
<evidence type="ECO:0000313" key="2">
    <source>
        <dbReference type="Proteomes" id="UP000054217"/>
    </source>
</evidence>